<reference evidence="1 2" key="1">
    <citation type="submission" date="2017-06" db="EMBL/GenBank/DDBJ databases">
        <title>Global population genomics of the pathogenic fungus Cryptococcus neoformans var. grubii.</title>
        <authorList>
            <person name="Cuomo C."/>
            <person name="Litvintseva A."/>
            <person name="Chen Y."/>
            <person name="Young S."/>
            <person name="Zeng Q."/>
            <person name="Chapman S."/>
            <person name="Gujja S."/>
            <person name="Saif S."/>
            <person name="Birren B."/>
        </authorList>
    </citation>
    <scope>NUCLEOTIDE SEQUENCE [LARGE SCALE GENOMIC DNA]</scope>
    <source>
        <strain evidence="1 2">Tu259-1</strain>
    </source>
</reference>
<accession>A0A854QD74</accession>
<dbReference type="EMBL" id="AMKT01000076">
    <property type="protein sequence ID" value="OXG14373.1"/>
    <property type="molecule type" value="Genomic_DNA"/>
</dbReference>
<name>A0A854QD74_CRYNE</name>
<sequence>MYKWAALPGFYESLGPFHKMILDHLAVIPPAQIFTLPKSHYTRSISLLYHDNPLKRGVFYCLSVGCKAADRSVTVFKNICVYASNDDRGLMLYHLISLTNSPRLNGLPKYRITIAKVGRIEIERGTLSLFATALTALGTPS</sequence>
<evidence type="ECO:0000313" key="1">
    <source>
        <dbReference type="EMBL" id="OXG14373.1"/>
    </source>
</evidence>
<comment type="caution">
    <text evidence="1">The sequence shown here is derived from an EMBL/GenBank/DDBJ whole genome shotgun (WGS) entry which is preliminary data.</text>
</comment>
<protein>
    <submittedName>
        <fullName evidence="1">Uncharacterized protein</fullName>
    </submittedName>
</protein>
<dbReference type="Proteomes" id="UP000199727">
    <property type="component" value="Unassembled WGS sequence"/>
</dbReference>
<proteinExistence type="predicted"/>
<organism evidence="1 2">
    <name type="scientific">Cryptococcus neoformans Tu259-1</name>
    <dbReference type="NCBI Taxonomy" id="1230072"/>
    <lineage>
        <taxon>Eukaryota</taxon>
        <taxon>Fungi</taxon>
        <taxon>Dikarya</taxon>
        <taxon>Basidiomycota</taxon>
        <taxon>Agaricomycotina</taxon>
        <taxon>Tremellomycetes</taxon>
        <taxon>Tremellales</taxon>
        <taxon>Cryptococcaceae</taxon>
        <taxon>Cryptococcus</taxon>
        <taxon>Cryptococcus neoformans species complex</taxon>
    </lineage>
</organism>
<gene>
    <name evidence="1" type="ORF">C361_05673</name>
</gene>
<dbReference type="AlphaFoldDB" id="A0A854QD74"/>
<evidence type="ECO:0000313" key="2">
    <source>
        <dbReference type="Proteomes" id="UP000199727"/>
    </source>
</evidence>